<gene>
    <name evidence="2" type="ORF">D4764_04G0009480</name>
</gene>
<reference evidence="2 3" key="1">
    <citation type="submission" date="2019-04" db="EMBL/GenBank/DDBJ databases">
        <title>Chromosome genome assembly for Takifugu flavidus.</title>
        <authorList>
            <person name="Xiao S."/>
        </authorList>
    </citation>
    <scope>NUCLEOTIDE SEQUENCE [LARGE SCALE GENOMIC DNA]</scope>
    <source>
        <strain evidence="2">HTHZ2018</strain>
        <tissue evidence="2">Muscle</tissue>
    </source>
</reference>
<dbReference type="InterPro" id="IPR036691">
    <property type="entry name" value="Endo/exonu/phosph_ase_sf"/>
</dbReference>
<organism evidence="2 3">
    <name type="scientific">Takifugu flavidus</name>
    <name type="common">sansaifugu</name>
    <dbReference type="NCBI Taxonomy" id="433684"/>
    <lineage>
        <taxon>Eukaryota</taxon>
        <taxon>Metazoa</taxon>
        <taxon>Chordata</taxon>
        <taxon>Craniata</taxon>
        <taxon>Vertebrata</taxon>
        <taxon>Euteleostomi</taxon>
        <taxon>Actinopterygii</taxon>
        <taxon>Neopterygii</taxon>
        <taxon>Teleostei</taxon>
        <taxon>Neoteleostei</taxon>
        <taxon>Acanthomorphata</taxon>
        <taxon>Eupercaria</taxon>
        <taxon>Tetraodontiformes</taxon>
        <taxon>Tetradontoidea</taxon>
        <taxon>Tetraodontidae</taxon>
        <taxon>Takifugu</taxon>
    </lineage>
</organism>
<dbReference type="PANTHER" id="PTHR47027:SF30">
    <property type="entry name" value="THAP-TYPE DOMAIN-CONTAINING PROTEIN"/>
    <property type="match status" value="1"/>
</dbReference>
<protein>
    <recommendedName>
        <fullName evidence="4">Endonuclease/exonuclease/phosphatase domain-containing protein</fullName>
    </recommendedName>
</protein>
<comment type="caution">
    <text evidence="2">The sequence shown here is derived from an EMBL/GenBank/DDBJ whole genome shotgun (WGS) entry which is preliminary data.</text>
</comment>
<accession>A0A5C6N7P2</accession>
<name>A0A5C6N7P2_9TELE</name>
<feature type="region of interest" description="Disordered" evidence="1">
    <location>
        <begin position="1"/>
        <end position="43"/>
    </location>
</feature>
<evidence type="ECO:0000313" key="2">
    <source>
        <dbReference type="EMBL" id="TWW62301.1"/>
    </source>
</evidence>
<sequence length="339" mass="36957">MRGTGPPPGARRLVARTLPMVSSQAQPEEATWDPLPESSTPAGGANGKLALVKWNVTSLMGKEPELVCDVEKFQLDLVGLTSTHSKGSETSLLERGWILYHSGVANGARRWAGVAILVAPRLSACILEFTPVNERSVEGVLESAPSGGSLVLLGDFNAHIGSDSATWRDLRPLVLDTQVKRGAELSTDHHLVVSWLRCGKAPGLVEIRPEFLKALDVKGDWRLCSNYRGITLLSLPGKVYSEVLERRVRQIVELRIQEEQCGFRPGHGTVDQLYTLSRGVLWGSSESWGARPPIRALGNDQKKGPRVGGPREDPVYAGETMSLGWSGNALRFPQTSWKK</sequence>
<dbReference type="SUPFAM" id="SSF56219">
    <property type="entry name" value="DNase I-like"/>
    <property type="match status" value="1"/>
</dbReference>
<dbReference type="EMBL" id="RHFK02000017">
    <property type="protein sequence ID" value="TWW62301.1"/>
    <property type="molecule type" value="Genomic_DNA"/>
</dbReference>
<dbReference type="PANTHER" id="PTHR47027">
    <property type="entry name" value="REVERSE TRANSCRIPTASE DOMAIN-CONTAINING PROTEIN"/>
    <property type="match status" value="1"/>
</dbReference>
<proteinExistence type="predicted"/>
<dbReference type="AlphaFoldDB" id="A0A5C6N7P2"/>
<evidence type="ECO:0000256" key="1">
    <source>
        <dbReference type="SAM" id="MobiDB-lite"/>
    </source>
</evidence>
<dbReference type="Proteomes" id="UP000324091">
    <property type="component" value="Chromosome 4"/>
</dbReference>
<evidence type="ECO:0008006" key="4">
    <source>
        <dbReference type="Google" id="ProtNLM"/>
    </source>
</evidence>
<evidence type="ECO:0000313" key="3">
    <source>
        <dbReference type="Proteomes" id="UP000324091"/>
    </source>
</evidence>
<keyword evidence="3" id="KW-1185">Reference proteome</keyword>
<feature type="region of interest" description="Disordered" evidence="1">
    <location>
        <begin position="293"/>
        <end position="313"/>
    </location>
</feature>